<dbReference type="PANTHER" id="PTHR30461">
    <property type="entry name" value="DNA-INVERTASE FROM LAMBDOID PROPHAGE"/>
    <property type="match status" value="1"/>
</dbReference>
<dbReference type="GO" id="GO:0003677">
    <property type="term" value="F:DNA binding"/>
    <property type="evidence" value="ECO:0007669"/>
    <property type="project" value="UniProtKB-KW"/>
</dbReference>
<protein>
    <submittedName>
        <fullName evidence="4">DNA-invertase</fullName>
    </submittedName>
</protein>
<dbReference type="PANTHER" id="PTHR30461:SF2">
    <property type="entry name" value="SERINE RECOMBINASE PINE-RELATED"/>
    <property type="match status" value="1"/>
</dbReference>
<dbReference type="GO" id="GO:0000150">
    <property type="term" value="F:DNA strand exchange activity"/>
    <property type="evidence" value="ECO:0007669"/>
    <property type="project" value="InterPro"/>
</dbReference>
<evidence type="ECO:0000313" key="5">
    <source>
        <dbReference type="Proteomes" id="UP000008963"/>
    </source>
</evidence>
<dbReference type="InterPro" id="IPR006119">
    <property type="entry name" value="Resolv_N"/>
</dbReference>
<sequence>MYCTLCYNTNMKEQRYVALYVRTSTKHQAKGNVSQRMYLERYCKQNGIENYKIYSDENFSGRLAVNKRPSLDKLMSEVQEGLVSKIVTVSLSRVSRSLKDLLSIIQKLQDNDCEFESLTESFNINSIHGRLVMSILGAVSTLESEICGERTRIGLQACREKGIQLGRKRSLSHEKIIQTATMTDLSVRAIAKLHGCSPSSVSRILSKHKREAEEK</sequence>
<organism evidence="4 5">
    <name type="scientific">Halobacteriovorax marinus (strain ATCC BAA-682 / DSM 15412 / SJ)</name>
    <name type="common">Bacteriovorax marinus</name>
    <dbReference type="NCBI Taxonomy" id="862908"/>
    <lineage>
        <taxon>Bacteria</taxon>
        <taxon>Pseudomonadati</taxon>
        <taxon>Bdellovibrionota</taxon>
        <taxon>Bacteriovoracia</taxon>
        <taxon>Bacteriovoracales</taxon>
        <taxon>Halobacteriovoraceae</taxon>
        <taxon>Halobacteriovorax</taxon>
    </lineage>
</organism>
<dbReference type="HOGENOM" id="CLU_010686_8_0_7"/>
<dbReference type="InterPro" id="IPR036162">
    <property type="entry name" value="Resolvase-like_N_sf"/>
</dbReference>
<dbReference type="eggNOG" id="COG1961">
    <property type="taxonomic scope" value="Bacteria"/>
</dbReference>
<dbReference type="AlphaFoldDB" id="E1X5U7"/>
<reference evidence="5" key="1">
    <citation type="journal article" date="2013" name="ISME J.">
        <title>A small predatory core genome in the divergent marine Bacteriovorax marinus SJ and the terrestrial Bdellovibrio bacteriovorus.</title>
        <authorList>
            <person name="Crossman L.C."/>
            <person name="Chen H."/>
            <person name="Cerdeno-Tarraga A.M."/>
            <person name="Brooks K."/>
            <person name="Quail M.A."/>
            <person name="Pineiro S.A."/>
            <person name="Hobley L."/>
            <person name="Sockett R.E."/>
            <person name="Bentley S.D."/>
            <person name="Parkhill J."/>
            <person name="Williams H.N."/>
            <person name="Stine O.C."/>
        </authorList>
    </citation>
    <scope>NUCLEOTIDE SEQUENCE [LARGE SCALE GENOMIC DNA]</scope>
    <source>
        <strain evidence="5">ATCC BAA-682 / DSM 15412 / SJ</strain>
    </source>
</reference>
<name>E1X5U7_HALMS</name>
<keyword evidence="1" id="KW-0238">DNA-binding</keyword>
<dbReference type="STRING" id="862908.BMS_0760"/>
<dbReference type="Pfam" id="PF00239">
    <property type="entry name" value="Resolvase"/>
    <property type="match status" value="1"/>
</dbReference>
<dbReference type="PROSITE" id="PS51736">
    <property type="entry name" value="RECOMBINASES_3"/>
    <property type="match status" value="1"/>
</dbReference>
<evidence type="ECO:0000256" key="2">
    <source>
        <dbReference type="ARBA" id="ARBA00023172"/>
    </source>
</evidence>
<accession>E1X5U7</accession>
<proteinExistence type="predicted"/>
<dbReference type="SUPFAM" id="SSF53041">
    <property type="entry name" value="Resolvase-like"/>
    <property type="match status" value="1"/>
</dbReference>
<evidence type="ECO:0000256" key="1">
    <source>
        <dbReference type="ARBA" id="ARBA00023125"/>
    </source>
</evidence>
<dbReference type="Proteomes" id="UP000008963">
    <property type="component" value="Chromosome"/>
</dbReference>
<gene>
    <name evidence="4" type="primary">pin</name>
    <name evidence="4" type="ordered locus">BMS_0760</name>
</gene>
<dbReference type="SMART" id="SM00857">
    <property type="entry name" value="Resolvase"/>
    <property type="match status" value="1"/>
</dbReference>
<dbReference type="PATRIC" id="fig|862908.3.peg.730"/>
<feature type="domain" description="Resolvase/invertase-type recombinase catalytic" evidence="3">
    <location>
        <begin position="16"/>
        <end position="162"/>
    </location>
</feature>
<dbReference type="Gene3D" id="3.40.50.1390">
    <property type="entry name" value="Resolvase, N-terminal catalytic domain"/>
    <property type="match status" value="1"/>
</dbReference>
<dbReference type="CDD" id="cd03768">
    <property type="entry name" value="SR_ResInv"/>
    <property type="match status" value="1"/>
</dbReference>
<evidence type="ECO:0000259" key="3">
    <source>
        <dbReference type="PROSITE" id="PS51736"/>
    </source>
</evidence>
<dbReference type="InterPro" id="IPR050639">
    <property type="entry name" value="SSR_resolvase"/>
</dbReference>
<dbReference type="EMBL" id="FQ312005">
    <property type="protein sequence ID" value="CBW25664.1"/>
    <property type="molecule type" value="Genomic_DNA"/>
</dbReference>
<keyword evidence="2" id="KW-0233">DNA recombination</keyword>
<evidence type="ECO:0000313" key="4">
    <source>
        <dbReference type="EMBL" id="CBW25664.1"/>
    </source>
</evidence>
<dbReference type="KEGG" id="bmx:BMS_0760"/>
<keyword evidence="5" id="KW-1185">Reference proteome</keyword>